<feature type="binding site" evidence="3">
    <location>
        <begin position="30"/>
        <end position="35"/>
    </location>
    <ligand>
        <name>NAD(+)</name>
        <dbReference type="ChEBI" id="CHEBI:57540"/>
    </ligand>
</feature>
<dbReference type="EMBL" id="SIHO01000002">
    <property type="protein sequence ID" value="TFU03134.1"/>
    <property type="molecule type" value="Genomic_DNA"/>
</dbReference>
<dbReference type="GO" id="GO:0070403">
    <property type="term" value="F:NAD+ binding"/>
    <property type="evidence" value="ECO:0007669"/>
    <property type="project" value="InterPro"/>
</dbReference>
<accession>A0A4Y9ENE8</accession>
<feature type="domain" description="3-hydroxyacyl-CoA dehydrogenase C-terminal" evidence="4">
    <location>
        <begin position="207"/>
        <end position="302"/>
    </location>
</feature>
<feature type="binding site" evidence="3">
    <location>
        <position position="163"/>
    </location>
    <ligand>
        <name>NAD(+)</name>
        <dbReference type="ChEBI" id="CHEBI:57540"/>
    </ligand>
</feature>
<name>A0A4Y9ENE8_9SPHN</name>
<dbReference type="Gene3D" id="3.40.50.720">
    <property type="entry name" value="NAD(P)-binding Rossmann-like Domain"/>
    <property type="match status" value="1"/>
</dbReference>
<dbReference type="InterPro" id="IPR013328">
    <property type="entry name" value="6PGD_dom2"/>
</dbReference>
<reference evidence="6 7" key="1">
    <citation type="submission" date="2019-02" db="EMBL/GenBank/DDBJ databases">
        <title>Polymorphobacter sp. isolated from the lake at the Tibet of China.</title>
        <authorList>
            <person name="Li A."/>
        </authorList>
    </citation>
    <scope>NUCLEOTIDE SEQUENCE [LARGE SCALE GENOMIC DNA]</scope>
    <source>
        <strain evidence="6 7">DJ1R-1</strain>
    </source>
</reference>
<dbReference type="EC" id="1.1.1.157" evidence="6"/>
<dbReference type="SUPFAM" id="SSF51735">
    <property type="entry name" value="NAD(P)-binding Rossmann-fold domains"/>
    <property type="match status" value="1"/>
</dbReference>
<evidence type="ECO:0000259" key="4">
    <source>
        <dbReference type="Pfam" id="PF00725"/>
    </source>
</evidence>
<dbReference type="SUPFAM" id="SSF48179">
    <property type="entry name" value="6-phosphogluconate dehydrogenase C-terminal domain-like"/>
    <property type="match status" value="1"/>
</dbReference>
<dbReference type="OrthoDB" id="9771883at2"/>
<feature type="domain" description="3-hydroxyacyl-CoA dehydrogenase NAD binding" evidence="5">
    <location>
        <begin position="25"/>
        <end position="203"/>
    </location>
</feature>
<feature type="site" description="Important for catalytic activity" evidence="2">
    <location>
        <position position="160"/>
    </location>
</feature>
<keyword evidence="7" id="KW-1185">Reference proteome</keyword>
<gene>
    <name evidence="6" type="ORF">EUV02_08030</name>
</gene>
<organism evidence="6 7">
    <name type="scientific">Glacieibacterium arshaanense</name>
    <dbReference type="NCBI Taxonomy" id="2511025"/>
    <lineage>
        <taxon>Bacteria</taxon>
        <taxon>Pseudomonadati</taxon>
        <taxon>Pseudomonadota</taxon>
        <taxon>Alphaproteobacteria</taxon>
        <taxon>Sphingomonadales</taxon>
        <taxon>Sphingosinicellaceae</taxon>
        <taxon>Glacieibacterium</taxon>
    </lineage>
</organism>
<feature type="binding site" evidence="3">
    <location>
        <position position="139"/>
    </location>
    <ligand>
        <name>NAD(+)</name>
        <dbReference type="ChEBI" id="CHEBI:57540"/>
    </ligand>
</feature>
<feature type="binding site" evidence="3">
    <location>
        <position position="294"/>
    </location>
    <ligand>
        <name>NAD(+)</name>
        <dbReference type="ChEBI" id="CHEBI:57540"/>
    </ligand>
</feature>
<dbReference type="GO" id="GO:0006631">
    <property type="term" value="P:fatty acid metabolic process"/>
    <property type="evidence" value="ECO:0007669"/>
    <property type="project" value="InterPro"/>
</dbReference>
<comment type="caution">
    <text evidence="6">The sequence shown here is derived from an EMBL/GenBank/DDBJ whole genome shotgun (WGS) entry which is preliminary data.</text>
</comment>
<dbReference type="Pfam" id="PF00725">
    <property type="entry name" value="3HCDH"/>
    <property type="match status" value="1"/>
</dbReference>
<dbReference type="InterPro" id="IPR022694">
    <property type="entry name" value="3-OHacyl-CoA_DH"/>
</dbReference>
<evidence type="ECO:0000256" key="3">
    <source>
        <dbReference type="PIRSR" id="PIRSR000105-2"/>
    </source>
</evidence>
<dbReference type="InterPro" id="IPR036291">
    <property type="entry name" value="NAD(P)-bd_dom_sf"/>
</dbReference>
<dbReference type="PIRSF" id="PIRSF000105">
    <property type="entry name" value="HCDH"/>
    <property type="match status" value="1"/>
</dbReference>
<dbReference type="InterPro" id="IPR008927">
    <property type="entry name" value="6-PGluconate_DH-like_C_sf"/>
</dbReference>
<dbReference type="Gene3D" id="1.10.1040.10">
    <property type="entry name" value="N-(1-d-carboxylethyl)-l-norvaline Dehydrogenase, domain 2"/>
    <property type="match status" value="1"/>
</dbReference>
<keyword evidence="1 6" id="KW-0560">Oxidoreductase</keyword>
<feature type="binding site" evidence="3">
    <location>
        <position position="112"/>
    </location>
    <ligand>
        <name>NAD(+)</name>
        <dbReference type="ChEBI" id="CHEBI:57540"/>
    </ligand>
</feature>
<dbReference type="NCBIfam" id="NF005715">
    <property type="entry name" value="PRK07530.1"/>
    <property type="match status" value="1"/>
</dbReference>
<dbReference type="AlphaFoldDB" id="A0A4Y9ENE8"/>
<dbReference type="GO" id="GO:0008691">
    <property type="term" value="F:3-hydroxybutyryl-CoA dehydrogenase activity"/>
    <property type="evidence" value="ECO:0007669"/>
    <property type="project" value="UniProtKB-EC"/>
</dbReference>
<feature type="binding site" evidence="3">
    <location>
        <position position="117"/>
    </location>
    <ligand>
        <name>NAD(+)</name>
        <dbReference type="ChEBI" id="CHEBI:57540"/>
    </ligand>
</feature>
<dbReference type="InterPro" id="IPR006108">
    <property type="entry name" value="3HC_DH_C"/>
</dbReference>
<evidence type="ECO:0000256" key="2">
    <source>
        <dbReference type="PIRSR" id="PIRSR000105-1"/>
    </source>
</evidence>
<protein>
    <submittedName>
        <fullName evidence="6">3-hydroxybutyryl-CoA dehydrogenase</fullName>
        <ecNumber evidence="6">1.1.1.157</ecNumber>
    </submittedName>
</protein>
<evidence type="ECO:0000313" key="7">
    <source>
        <dbReference type="Proteomes" id="UP000297737"/>
    </source>
</evidence>
<evidence type="ECO:0000256" key="1">
    <source>
        <dbReference type="ARBA" id="ARBA00023002"/>
    </source>
</evidence>
<proteinExistence type="predicted"/>
<dbReference type="Proteomes" id="UP000297737">
    <property type="component" value="Unassembled WGS sequence"/>
</dbReference>
<feature type="binding site" evidence="3">
    <location>
        <position position="53"/>
    </location>
    <ligand>
        <name>NAD(+)</name>
        <dbReference type="ChEBI" id="CHEBI:57540"/>
    </ligand>
</feature>
<keyword evidence="3" id="KW-0520">NAD</keyword>
<dbReference type="PANTHER" id="PTHR48075">
    <property type="entry name" value="3-HYDROXYACYL-COA DEHYDROGENASE FAMILY PROTEIN"/>
    <property type="match status" value="1"/>
</dbReference>
<evidence type="ECO:0000313" key="6">
    <source>
        <dbReference type="EMBL" id="TFU03134.1"/>
    </source>
</evidence>
<dbReference type="Pfam" id="PF02737">
    <property type="entry name" value="3HCDH_N"/>
    <property type="match status" value="1"/>
</dbReference>
<sequence length="311" mass="32743">MQQLPRGPRLPRSDASHSGELGVQTIGVIGAGLMGNGIAHVAAASGYKVILSDVSSDRTEAAKATIAKNLARGLTKGTIDEATIAAILARITLTTDTAAFVAADLVIEAATENEAIKVKIFAELSPKLRAETLLATNTSSISITRLAAATDRPDRFTGLHFFNPVPVMQLIEIIPGLATSAETTAAMHRFVAALGKTGIESEDRPAFIVNRILCPMLNEAIFALGDGLGSVVDIDMGMKLGANHPMGPLALADFVGLDTLFSILQVMQATTGDSKYRPAPLLVKYVEAGWLGRKSGRGFYDYSGEAPVPTR</sequence>
<dbReference type="InterPro" id="IPR006176">
    <property type="entry name" value="3-OHacyl-CoA_DH_NAD-bd"/>
</dbReference>
<dbReference type="FunFam" id="3.40.50.720:FF:000009">
    <property type="entry name" value="Fatty oxidation complex, alpha subunit"/>
    <property type="match status" value="1"/>
</dbReference>
<evidence type="ECO:0000259" key="5">
    <source>
        <dbReference type="Pfam" id="PF02737"/>
    </source>
</evidence>
<dbReference type="PANTHER" id="PTHR48075:SF5">
    <property type="entry name" value="3-HYDROXYBUTYRYL-COA DEHYDROGENASE"/>
    <property type="match status" value="1"/>
</dbReference>